<gene>
    <name evidence="2" type="ORF">PXEA_LOCUS2233</name>
</gene>
<proteinExistence type="predicted"/>
<accession>A0A3S5CC36</accession>
<dbReference type="EMBL" id="CAAALY010004751">
    <property type="protein sequence ID" value="VEL08793.1"/>
    <property type="molecule type" value="Genomic_DNA"/>
</dbReference>
<organism evidence="2 3">
    <name type="scientific">Protopolystoma xenopodis</name>
    <dbReference type="NCBI Taxonomy" id="117903"/>
    <lineage>
        <taxon>Eukaryota</taxon>
        <taxon>Metazoa</taxon>
        <taxon>Spiralia</taxon>
        <taxon>Lophotrochozoa</taxon>
        <taxon>Platyhelminthes</taxon>
        <taxon>Monogenea</taxon>
        <taxon>Polyopisthocotylea</taxon>
        <taxon>Polystomatidea</taxon>
        <taxon>Polystomatidae</taxon>
        <taxon>Protopolystoma</taxon>
    </lineage>
</organism>
<keyword evidence="3" id="KW-1185">Reference proteome</keyword>
<dbReference type="Proteomes" id="UP000784294">
    <property type="component" value="Unassembled WGS sequence"/>
</dbReference>
<evidence type="ECO:0000313" key="2">
    <source>
        <dbReference type="EMBL" id="VEL08793.1"/>
    </source>
</evidence>
<dbReference type="AlphaFoldDB" id="A0A3S5CC36"/>
<reference evidence="2" key="1">
    <citation type="submission" date="2018-11" db="EMBL/GenBank/DDBJ databases">
        <authorList>
            <consortium name="Pathogen Informatics"/>
        </authorList>
    </citation>
    <scope>NUCLEOTIDE SEQUENCE</scope>
</reference>
<feature type="compositionally biased region" description="Low complexity" evidence="1">
    <location>
        <begin position="271"/>
        <end position="290"/>
    </location>
</feature>
<feature type="compositionally biased region" description="Polar residues" evidence="1">
    <location>
        <begin position="311"/>
        <end position="324"/>
    </location>
</feature>
<evidence type="ECO:0000313" key="3">
    <source>
        <dbReference type="Proteomes" id="UP000784294"/>
    </source>
</evidence>
<protein>
    <submittedName>
        <fullName evidence="2">Uncharacterized protein</fullName>
    </submittedName>
</protein>
<evidence type="ECO:0000256" key="1">
    <source>
        <dbReference type="SAM" id="MobiDB-lite"/>
    </source>
</evidence>
<feature type="region of interest" description="Disordered" evidence="1">
    <location>
        <begin position="308"/>
        <end position="357"/>
    </location>
</feature>
<name>A0A3S5CC36_9PLAT</name>
<sequence length="357" mass="39900">MQLNWSLHHRLSSKCHTKLAKSHAPRNGILPLHLALLGPDWHFPTASSLLRSRLSILPLGRRPRHHFVFKLRSCFLDYLSFSRVHSLPAAMPHSQLRSRLKRVGRQFHPRAAFRPPRTPFSPSICRALICRILDTRPISSELFQSIRRSEKPVPKPVDSSWEVGCQLRATLSPDDTDLALAAGLLASLTGGKPGTEAWQRAVLRYGVLQFAQRHLFAVIRPDRPDHVLWRIPSRPQLTPNSDSSKCTILKSRPASAVFVGRSERVLEQRASRPASSPFSSSSSYSPLRLSTGPEQETALRHDAIPCPVVTTKPQLSNPTGSQSFGIPRPLRDPKANRNSQTFADKLASSKIKSQHAR</sequence>
<feature type="region of interest" description="Disordered" evidence="1">
    <location>
        <begin position="268"/>
        <end position="296"/>
    </location>
</feature>
<comment type="caution">
    <text evidence="2">The sequence shown here is derived from an EMBL/GenBank/DDBJ whole genome shotgun (WGS) entry which is preliminary data.</text>
</comment>